<gene>
    <name evidence="2" type="ORF">HHK36_016857</name>
</gene>
<dbReference type="EMBL" id="JABCRI010000011">
    <property type="protein sequence ID" value="KAF8397931.1"/>
    <property type="molecule type" value="Genomic_DNA"/>
</dbReference>
<evidence type="ECO:0000313" key="3">
    <source>
        <dbReference type="Proteomes" id="UP000655225"/>
    </source>
</evidence>
<sequence>MAALPWVITAFFLALALARVDLSTCHVVKGSLSCLDCSAHDDLSGIRVLVKCDKVKKLAVATTEEDGSFKAELPSASPSNCLAKLAGGPKQLYSSKKSLVSKIVKTHESNSYTISTPITFSTSYPSKTKIPLSSSSATSEFGSSEFADLPLPPEWGLAPSSYYIPFIPIIGIP</sequence>
<evidence type="ECO:0000256" key="1">
    <source>
        <dbReference type="SAM" id="SignalP"/>
    </source>
</evidence>
<proteinExistence type="predicted"/>
<name>A0A834Z3I5_TETSI</name>
<evidence type="ECO:0008006" key="4">
    <source>
        <dbReference type="Google" id="ProtNLM"/>
    </source>
</evidence>
<accession>A0A834Z3I5</accession>
<feature type="signal peptide" evidence="1">
    <location>
        <begin position="1"/>
        <end position="18"/>
    </location>
</feature>
<evidence type="ECO:0000313" key="2">
    <source>
        <dbReference type="EMBL" id="KAF8397931.1"/>
    </source>
</evidence>
<keyword evidence="1" id="KW-0732">Signal</keyword>
<reference evidence="2 3" key="1">
    <citation type="submission" date="2020-04" db="EMBL/GenBank/DDBJ databases">
        <title>Plant Genome Project.</title>
        <authorList>
            <person name="Zhang R.-G."/>
        </authorList>
    </citation>
    <scope>NUCLEOTIDE SEQUENCE [LARGE SCALE GENOMIC DNA]</scope>
    <source>
        <strain evidence="2">YNK0</strain>
        <tissue evidence="2">Leaf</tissue>
    </source>
</reference>
<organism evidence="2 3">
    <name type="scientific">Tetracentron sinense</name>
    <name type="common">Spur-leaf</name>
    <dbReference type="NCBI Taxonomy" id="13715"/>
    <lineage>
        <taxon>Eukaryota</taxon>
        <taxon>Viridiplantae</taxon>
        <taxon>Streptophyta</taxon>
        <taxon>Embryophyta</taxon>
        <taxon>Tracheophyta</taxon>
        <taxon>Spermatophyta</taxon>
        <taxon>Magnoliopsida</taxon>
        <taxon>Trochodendrales</taxon>
        <taxon>Trochodendraceae</taxon>
        <taxon>Tetracentron</taxon>
    </lineage>
</organism>
<keyword evidence="3" id="KW-1185">Reference proteome</keyword>
<dbReference type="Proteomes" id="UP000655225">
    <property type="component" value="Unassembled WGS sequence"/>
</dbReference>
<dbReference type="OMA" id="PKEWGIA"/>
<dbReference type="AlphaFoldDB" id="A0A834Z3I5"/>
<comment type="caution">
    <text evidence="2">The sequence shown here is derived from an EMBL/GenBank/DDBJ whole genome shotgun (WGS) entry which is preliminary data.</text>
</comment>
<protein>
    <recommendedName>
        <fullName evidence="4">Pollen Ole e 1 allergen and extensin family protein</fullName>
    </recommendedName>
</protein>
<feature type="chain" id="PRO_5032468808" description="Pollen Ole e 1 allergen and extensin family protein" evidence="1">
    <location>
        <begin position="19"/>
        <end position="173"/>
    </location>
</feature>
<dbReference type="OrthoDB" id="1104395at2759"/>
<dbReference type="Pfam" id="PF01190">
    <property type="entry name" value="Pollen_Ole_e_1"/>
    <property type="match status" value="1"/>
</dbReference>